<proteinExistence type="predicted"/>
<dbReference type="Proteomes" id="UP000558284">
    <property type="component" value="Unassembled WGS sequence"/>
</dbReference>
<dbReference type="RefSeq" id="WP_181060185.1">
    <property type="nucleotide sequence ID" value="NZ_JACDTY010000013.1"/>
</dbReference>
<organism evidence="2 3">
    <name type="scientific">Mesorhizobium neociceri</name>
    <dbReference type="NCBI Taxonomy" id="1307853"/>
    <lineage>
        <taxon>Bacteria</taxon>
        <taxon>Pseudomonadati</taxon>
        <taxon>Pseudomonadota</taxon>
        <taxon>Alphaproteobacteria</taxon>
        <taxon>Hyphomicrobiales</taxon>
        <taxon>Phyllobacteriaceae</taxon>
        <taxon>Mesorhizobium</taxon>
    </lineage>
</organism>
<dbReference type="AlphaFoldDB" id="A0A838BCU0"/>
<gene>
    <name evidence="2" type="ORF">H0241_23295</name>
</gene>
<name>A0A838BCU0_9HYPH</name>
<evidence type="ECO:0000313" key="2">
    <source>
        <dbReference type="EMBL" id="MBA1143150.1"/>
    </source>
</evidence>
<feature type="compositionally biased region" description="Basic and acidic residues" evidence="1">
    <location>
        <begin position="154"/>
        <end position="166"/>
    </location>
</feature>
<reference evidence="2 3" key="1">
    <citation type="submission" date="2020-07" db="EMBL/GenBank/DDBJ databases">
        <title>Definition of the novel symbiovar canariense within Mesorhizobium novociceri, a new species of genus Mesorhizobium nodulating Cicer canariense in the Caldera de Taburiente National Park (La Palma, Canary Islands).</title>
        <authorList>
            <person name="Leon-Barrios M."/>
            <person name="Perez-Yepez J."/>
            <person name="Flores-Felix J.D."/>
            <person name="Ramirez-Baena M.H."/>
            <person name="Pulido-Suarez L."/>
            <person name="Igual J.M."/>
            <person name="Velazquez E."/>
            <person name="Peix A."/>
        </authorList>
    </citation>
    <scope>NUCLEOTIDE SEQUENCE [LARGE SCALE GENOMIC DNA]</scope>
    <source>
        <strain evidence="2 3">CCANP35</strain>
    </source>
</reference>
<accession>A0A838BCU0</accession>
<evidence type="ECO:0000313" key="3">
    <source>
        <dbReference type="Proteomes" id="UP000558284"/>
    </source>
</evidence>
<keyword evidence="3" id="KW-1185">Reference proteome</keyword>
<feature type="compositionally biased region" description="Basic and acidic residues" evidence="1">
    <location>
        <begin position="80"/>
        <end position="106"/>
    </location>
</feature>
<dbReference type="EMBL" id="JACDTY010000013">
    <property type="protein sequence ID" value="MBA1143150.1"/>
    <property type="molecule type" value="Genomic_DNA"/>
</dbReference>
<evidence type="ECO:0000256" key="1">
    <source>
        <dbReference type="SAM" id="MobiDB-lite"/>
    </source>
</evidence>
<comment type="caution">
    <text evidence="2">The sequence shown here is derived from an EMBL/GenBank/DDBJ whole genome shotgun (WGS) entry which is preliminary data.</text>
</comment>
<feature type="region of interest" description="Disordered" evidence="1">
    <location>
        <begin position="80"/>
        <end position="166"/>
    </location>
</feature>
<protein>
    <submittedName>
        <fullName evidence="2">Uncharacterized protein</fullName>
    </submittedName>
</protein>
<sequence length="166" mass="18254">MSLQKLHPEQVDETRRQAYSTFAPVLVSFLAKRLARCQGTKELGDVEKSLIRLIEGSEVDEPQAEAMKEFTIELVVSTMKEARDHPDSKSDVEAVGERRAEGRSENPDTLEEQLQSGLEDSFPASDPPAVVSTSISGGSKDLVGTDEVLRRKKEAAQRKQEKADAG</sequence>